<reference evidence="1" key="1">
    <citation type="submission" date="2019-04" db="EMBL/GenBank/DDBJ databases">
        <title>Microbes associate with the intestines of laboratory mice.</title>
        <authorList>
            <person name="Navarre W."/>
            <person name="Wong E."/>
            <person name="Huang K."/>
            <person name="Tropini C."/>
            <person name="Ng K."/>
            <person name="Yu B."/>
        </authorList>
    </citation>
    <scope>NUCLEOTIDE SEQUENCE</scope>
    <source>
        <strain evidence="1">NM72_1-8</strain>
    </source>
</reference>
<dbReference type="EMBL" id="SRZB01000011">
    <property type="protein sequence ID" value="TGX99008.1"/>
    <property type="molecule type" value="Genomic_DNA"/>
</dbReference>
<sequence>MKGRKYFAVFVVLAVLFCVSGCERDKNVQIYDRISGIESESVTLSDRETEVVPSSEETESSVLYVYVCGAVEHPGVVELPAGSRVFEAIEKAGGLSGEAAGFAVNQAAALEDGQQITVPTKEEASGWEPERDARTARAEESSGEKIININEAAAEELTVLPGIGKAKAESIVEYRESAGRFGSIEEIKNVSGIGEAVFEKIKDKIAV</sequence>
<protein>
    <submittedName>
        <fullName evidence="1">ComEA family DNA-binding protein</fullName>
    </submittedName>
</protein>
<accession>A0AC61R1X2</accession>
<gene>
    <name evidence="1" type="ORF">E5357_07060</name>
</gene>
<organism evidence="1 2">
    <name type="scientific">Hominisplanchenecus murintestinalis</name>
    <dbReference type="NCBI Taxonomy" id="2941517"/>
    <lineage>
        <taxon>Bacteria</taxon>
        <taxon>Bacillati</taxon>
        <taxon>Bacillota</taxon>
        <taxon>Clostridia</taxon>
        <taxon>Lachnospirales</taxon>
        <taxon>Lachnospiraceae</taxon>
        <taxon>Hominisplanchenecus</taxon>
    </lineage>
</organism>
<proteinExistence type="predicted"/>
<name>A0AC61R1X2_9FIRM</name>
<evidence type="ECO:0000313" key="2">
    <source>
        <dbReference type="Proteomes" id="UP000307720"/>
    </source>
</evidence>
<keyword evidence="1" id="KW-0238">DNA-binding</keyword>
<evidence type="ECO:0000313" key="1">
    <source>
        <dbReference type="EMBL" id="TGX99008.1"/>
    </source>
</evidence>
<dbReference type="Proteomes" id="UP000307720">
    <property type="component" value="Unassembled WGS sequence"/>
</dbReference>
<keyword evidence="2" id="KW-1185">Reference proteome</keyword>
<comment type="caution">
    <text evidence="1">The sequence shown here is derived from an EMBL/GenBank/DDBJ whole genome shotgun (WGS) entry which is preliminary data.</text>
</comment>